<evidence type="ECO:0000256" key="1">
    <source>
        <dbReference type="SAM" id="MobiDB-lite"/>
    </source>
</evidence>
<proteinExistence type="predicted"/>
<gene>
    <name evidence="3" type="ORF">QSP1433_LOCUS7152</name>
</gene>
<feature type="compositionally biased region" description="Low complexity" evidence="1">
    <location>
        <begin position="417"/>
        <end position="435"/>
    </location>
</feature>
<organism evidence="3">
    <name type="scientific">Mucochytrium quahogii</name>
    <dbReference type="NCBI Taxonomy" id="96639"/>
    <lineage>
        <taxon>Eukaryota</taxon>
        <taxon>Sar</taxon>
        <taxon>Stramenopiles</taxon>
        <taxon>Bigyra</taxon>
        <taxon>Labyrinthulomycetes</taxon>
        <taxon>Thraustochytrida</taxon>
        <taxon>Thraustochytriidae</taxon>
        <taxon>Mucochytrium</taxon>
    </lineage>
</organism>
<feature type="compositionally biased region" description="Low complexity" evidence="1">
    <location>
        <begin position="379"/>
        <end position="394"/>
    </location>
</feature>
<evidence type="ECO:0000313" key="3">
    <source>
        <dbReference type="EMBL" id="CAD9681100.1"/>
    </source>
</evidence>
<evidence type="ECO:0008006" key="4">
    <source>
        <dbReference type="Google" id="ProtNLM"/>
    </source>
</evidence>
<evidence type="ECO:0000256" key="2">
    <source>
        <dbReference type="SAM" id="Phobius"/>
    </source>
</evidence>
<feature type="transmembrane region" description="Helical" evidence="2">
    <location>
        <begin position="183"/>
        <end position="203"/>
    </location>
</feature>
<feature type="transmembrane region" description="Helical" evidence="2">
    <location>
        <begin position="210"/>
        <end position="230"/>
    </location>
</feature>
<keyword evidence="2" id="KW-0472">Membrane</keyword>
<keyword evidence="2" id="KW-1133">Transmembrane helix</keyword>
<sequence>MVKFTQDVRLMVVSAVVGVAAIMNWCFSELQNGLDDPTRRGWNAHTMTTMFILIWVIAMWVERPLSSFMGSGVGGSFRTFSPIVRKKIVVYLLELAWGSMAMVGLLYFSIRAYLARLPENCSISFVSMDHHVERSVCALYEGFPKTTSDGLMTVNPGTHVKYTTKHDTEILSVLNNDCVIQNIWGFETCYTAIMCLYIFEIIFASTSMRASLLAHHICALATVFLIVQVPPSTINIALGLPHILFACIEQPTFLALALYRLKPQSLNAHSIAFFWAWVSFGLTKLLTHIIGGYLYIRYFAEIHLAMRVAYPTLLVVILLSQIHSTRVQYLVWLKCKKKCSDRLVEAQTGGSSDKKHISIRLDGRRELDRRKTTSASARDPASPTSSEDSSPSPKSDGEAKETELASISVVRPGSPFSTDLSSTSSRDGSGSVNIV</sequence>
<name>A0A7S2RUH2_9STRA</name>
<dbReference type="EMBL" id="HBHK01011444">
    <property type="protein sequence ID" value="CAD9681100.1"/>
    <property type="molecule type" value="Transcribed_RNA"/>
</dbReference>
<feature type="transmembrane region" description="Helical" evidence="2">
    <location>
        <begin position="236"/>
        <end position="259"/>
    </location>
</feature>
<protein>
    <recommendedName>
        <fullName evidence="4">TLC domain-containing protein</fullName>
    </recommendedName>
</protein>
<feature type="transmembrane region" description="Helical" evidence="2">
    <location>
        <begin position="308"/>
        <end position="332"/>
    </location>
</feature>
<keyword evidence="2" id="KW-0812">Transmembrane</keyword>
<feature type="transmembrane region" description="Helical" evidence="2">
    <location>
        <begin position="88"/>
        <end position="110"/>
    </location>
</feature>
<reference evidence="3" key="1">
    <citation type="submission" date="2021-01" db="EMBL/GenBank/DDBJ databases">
        <authorList>
            <person name="Corre E."/>
            <person name="Pelletier E."/>
            <person name="Niang G."/>
            <person name="Scheremetjew M."/>
            <person name="Finn R."/>
            <person name="Kale V."/>
            <person name="Holt S."/>
            <person name="Cochrane G."/>
            <person name="Meng A."/>
            <person name="Brown T."/>
            <person name="Cohen L."/>
        </authorList>
    </citation>
    <scope>NUCLEOTIDE SEQUENCE</scope>
    <source>
        <strain evidence="3">NY070348D</strain>
    </source>
</reference>
<accession>A0A7S2RUH2</accession>
<feature type="region of interest" description="Disordered" evidence="1">
    <location>
        <begin position="368"/>
        <end position="435"/>
    </location>
</feature>
<feature type="transmembrane region" description="Helical" evidence="2">
    <location>
        <begin position="42"/>
        <end position="61"/>
    </location>
</feature>
<dbReference type="AlphaFoldDB" id="A0A7S2RUH2"/>
<feature type="transmembrane region" description="Helical" evidence="2">
    <location>
        <begin position="12"/>
        <end position="30"/>
    </location>
</feature>
<feature type="transmembrane region" description="Helical" evidence="2">
    <location>
        <begin position="271"/>
        <end position="296"/>
    </location>
</feature>